<reference evidence="3" key="2">
    <citation type="submission" date="2010-04" db="EMBL/GenBank/DDBJ databases">
        <authorList>
            <person name="Buell R."/>
            <person name="Hamilton J."/>
            <person name="Hostetler J."/>
        </authorList>
    </citation>
    <scope>NUCLEOTIDE SEQUENCE [LARGE SCALE GENOMIC DNA]</scope>
    <source>
        <strain evidence="3">DAOM:BR144</strain>
    </source>
</reference>
<evidence type="ECO:0000313" key="2">
    <source>
        <dbReference type="EnsemblProtists" id="PYU1_T005666"/>
    </source>
</evidence>
<name>K3WL24_GLOUD</name>
<dbReference type="Proteomes" id="UP000019132">
    <property type="component" value="Unassembled WGS sequence"/>
</dbReference>
<dbReference type="HOGENOM" id="CLU_2872586_0_0_1"/>
<dbReference type="AlphaFoldDB" id="K3WL24"/>
<dbReference type="InParanoid" id="K3WL24"/>
<reference evidence="3" key="1">
    <citation type="journal article" date="2010" name="Genome Biol.">
        <title>Genome sequence of the necrotrophic plant pathogen Pythium ultimum reveals original pathogenicity mechanisms and effector repertoire.</title>
        <authorList>
            <person name="Levesque C.A."/>
            <person name="Brouwer H."/>
            <person name="Cano L."/>
            <person name="Hamilton J.P."/>
            <person name="Holt C."/>
            <person name="Huitema E."/>
            <person name="Raffaele S."/>
            <person name="Robideau G.P."/>
            <person name="Thines M."/>
            <person name="Win J."/>
            <person name="Zerillo M.M."/>
            <person name="Beakes G.W."/>
            <person name="Boore J.L."/>
            <person name="Busam D."/>
            <person name="Dumas B."/>
            <person name="Ferriera S."/>
            <person name="Fuerstenberg S.I."/>
            <person name="Gachon C.M."/>
            <person name="Gaulin E."/>
            <person name="Govers F."/>
            <person name="Grenville-Briggs L."/>
            <person name="Horner N."/>
            <person name="Hostetler J."/>
            <person name="Jiang R.H."/>
            <person name="Johnson J."/>
            <person name="Krajaejun T."/>
            <person name="Lin H."/>
            <person name="Meijer H.J."/>
            <person name="Moore B."/>
            <person name="Morris P."/>
            <person name="Phuntmart V."/>
            <person name="Puiu D."/>
            <person name="Shetty J."/>
            <person name="Stajich J.E."/>
            <person name="Tripathy S."/>
            <person name="Wawra S."/>
            <person name="van West P."/>
            <person name="Whitty B.R."/>
            <person name="Coutinho P.M."/>
            <person name="Henrissat B."/>
            <person name="Martin F."/>
            <person name="Thomas P.D."/>
            <person name="Tyler B.M."/>
            <person name="De Vries R.P."/>
            <person name="Kamoun S."/>
            <person name="Yandell M."/>
            <person name="Tisserat N."/>
            <person name="Buell C.R."/>
        </authorList>
    </citation>
    <scope>NUCLEOTIDE SEQUENCE</scope>
    <source>
        <strain evidence="3">DAOM:BR144</strain>
    </source>
</reference>
<sequence>MNQQPASSSSDKNEVTKDPHAASEDEANIIHTVFSTGCMQSHRQLFAMVLQDSATRVGHRGPIT</sequence>
<reference evidence="2" key="3">
    <citation type="submission" date="2015-02" db="UniProtKB">
        <authorList>
            <consortium name="EnsemblProtists"/>
        </authorList>
    </citation>
    <scope>IDENTIFICATION</scope>
    <source>
        <strain evidence="2">DAOM BR144</strain>
    </source>
</reference>
<protein>
    <submittedName>
        <fullName evidence="2">Uncharacterized protein</fullName>
    </submittedName>
</protein>
<feature type="compositionally biased region" description="Basic and acidic residues" evidence="1">
    <location>
        <begin position="11"/>
        <end position="23"/>
    </location>
</feature>
<proteinExistence type="predicted"/>
<evidence type="ECO:0000313" key="3">
    <source>
        <dbReference type="Proteomes" id="UP000019132"/>
    </source>
</evidence>
<dbReference type="VEuPathDB" id="FungiDB:PYU1_G005655"/>
<feature type="region of interest" description="Disordered" evidence="1">
    <location>
        <begin position="1"/>
        <end position="26"/>
    </location>
</feature>
<dbReference type="EMBL" id="GL376573">
    <property type="status" value="NOT_ANNOTATED_CDS"/>
    <property type="molecule type" value="Genomic_DNA"/>
</dbReference>
<accession>K3WL24</accession>
<keyword evidence="3" id="KW-1185">Reference proteome</keyword>
<dbReference type="EnsemblProtists" id="PYU1_T005666">
    <property type="protein sequence ID" value="PYU1_T005666"/>
    <property type="gene ID" value="PYU1_G005655"/>
</dbReference>
<evidence type="ECO:0000256" key="1">
    <source>
        <dbReference type="SAM" id="MobiDB-lite"/>
    </source>
</evidence>
<organism evidence="2 3">
    <name type="scientific">Globisporangium ultimum (strain ATCC 200006 / CBS 805.95 / DAOM BR144)</name>
    <name type="common">Pythium ultimum</name>
    <dbReference type="NCBI Taxonomy" id="431595"/>
    <lineage>
        <taxon>Eukaryota</taxon>
        <taxon>Sar</taxon>
        <taxon>Stramenopiles</taxon>
        <taxon>Oomycota</taxon>
        <taxon>Peronosporomycetes</taxon>
        <taxon>Pythiales</taxon>
        <taxon>Pythiaceae</taxon>
        <taxon>Globisporangium</taxon>
    </lineage>
</organism>
<feature type="compositionally biased region" description="Polar residues" evidence="1">
    <location>
        <begin position="1"/>
        <end position="10"/>
    </location>
</feature>